<accession>A0A834SLV0</accession>
<comment type="caution">
    <text evidence="1">The sequence shown here is derived from an EMBL/GenBank/DDBJ whole genome shotgun (WGS) entry which is preliminary data.</text>
</comment>
<sequence length="51" mass="5600">MAEEVDRGLKPGSSHGKAYFISSIRQKIFMQLGQTMAHFTIFTPTPGSDGK</sequence>
<reference evidence="1" key="1">
    <citation type="submission" date="2020-09" db="EMBL/GenBank/DDBJ databases">
        <title>Genome-Enabled Discovery of Anthraquinone Biosynthesis in Senna tora.</title>
        <authorList>
            <person name="Kang S.-H."/>
            <person name="Pandey R.P."/>
            <person name="Lee C.-M."/>
            <person name="Sim J.-S."/>
            <person name="Jeong J.-T."/>
            <person name="Choi B.-S."/>
            <person name="Jung M."/>
            <person name="Ginzburg D."/>
            <person name="Zhao K."/>
            <person name="Won S.Y."/>
            <person name="Oh T.-J."/>
            <person name="Yu Y."/>
            <person name="Kim N.-H."/>
            <person name="Lee O.R."/>
            <person name="Lee T.-H."/>
            <person name="Bashyal P."/>
            <person name="Kim T.-S."/>
            <person name="Lee W.-H."/>
            <person name="Kawkins C."/>
            <person name="Kim C.-K."/>
            <person name="Kim J.S."/>
            <person name="Ahn B.O."/>
            <person name="Rhee S.Y."/>
            <person name="Sohng J.K."/>
        </authorList>
    </citation>
    <scope>NUCLEOTIDE SEQUENCE</scope>
    <source>
        <tissue evidence="1">Leaf</tissue>
    </source>
</reference>
<gene>
    <name evidence="1" type="ORF">G2W53_044144</name>
</gene>
<proteinExistence type="predicted"/>
<keyword evidence="2" id="KW-1185">Reference proteome</keyword>
<evidence type="ECO:0000313" key="1">
    <source>
        <dbReference type="EMBL" id="KAF7805033.1"/>
    </source>
</evidence>
<name>A0A834SLV0_9FABA</name>
<dbReference type="AlphaFoldDB" id="A0A834SLV0"/>
<dbReference type="Proteomes" id="UP000634136">
    <property type="component" value="Unassembled WGS sequence"/>
</dbReference>
<organism evidence="1 2">
    <name type="scientific">Senna tora</name>
    <dbReference type="NCBI Taxonomy" id="362788"/>
    <lineage>
        <taxon>Eukaryota</taxon>
        <taxon>Viridiplantae</taxon>
        <taxon>Streptophyta</taxon>
        <taxon>Embryophyta</taxon>
        <taxon>Tracheophyta</taxon>
        <taxon>Spermatophyta</taxon>
        <taxon>Magnoliopsida</taxon>
        <taxon>eudicotyledons</taxon>
        <taxon>Gunneridae</taxon>
        <taxon>Pentapetalae</taxon>
        <taxon>rosids</taxon>
        <taxon>fabids</taxon>
        <taxon>Fabales</taxon>
        <taxon>Fabaceae</taxon>
        <taxon>Caesalpinioideae</taxon>
        <taxon>Cassia clade</taxon>
        <taxon>Senna</taxon>
    </lineage>
</organism>
<protein>
    <submittedName>
        <fullName evidence="1">Uncharacterized protein</fullName>
    </submittedName>
</protein>
<dbReference type="EMBL" id="JAAIUW010000013">
    <property type="protein sequence ID" value="KAF7805033.1"/>
    <property type="molecule type" value="Genomic_DNA"/>
</dbReference>
<evidence type="ECO:0000313" key="2">
    <source>
        <dbReference type="Proteomes" id="UP000634136"/>
    </source>
</evidence>